<sequence>MFACVKAPGSCGELVQGAIDGRSFLVTCPIDVYSTATLTAHSSLLVKAGPKVQAAVARTLTYLAIADPAFQLTVQSVLPQGKGMASSSADISAACQAVALRAGKRLTPAEIAAIATAIEPTDGIFFPGIVRFDHLKATASRYLGEPPPITIAVFDTGGEIDTLYFNRRRDLMGLNAAKEKQVRQALDLVSEGLRTGAAELIGRGATLSAVANQSILYKPCLETVIRLAEDYAAVGVSAAHSGTVLGIMFKSNRLDCYEHCIAAVRQACPEIRFIKTVRLISGGLQIAGVNDE</sequence>
<evidence type="ECO:0000313" key="4">
    <source>
        <dbReference type="Proteomes" id="UP000214880"/>
    </source>
</evidence>
<dbReference type="OrthoDB" id="4548147at2"/>
<dbReference type="InterPro" id="IPR020568">
    <property type="entry name" value="Ribosomal_Su5_D2-typ_SF"/>
</dbReference>
<dbReference type="RefSeq" id="WP_092067703.1">
    <property type="nucleotide sequence ID" value="NZ_FNHB01000001.1"/>
</dbReference>
<dbReference type="InterPro" id="IPR014721">
    <property type="entry name" value="Ribsml_uS5_D2-typ_fold_subgr"/>
</dbReference>
<keyword evidence="1 3" id="KW-0418">Kinase</keyword>
<evidence type="ECO:0000313" key="3">
    <source>
        <dbReference type="EMBL" id="SDL61933.1"/>
    </source>
</evidence>
<keyword evidence="1 3" id="KW-0808">Transferase</keyword>
<dbReference type="SUPFAM" id="SSF54211">
    <property type="entry name" value="Ribosomal protein S5 domain 2-like"/>
    <property type="match status" value="1"/>
</dbReference>
<dbReference type="Gene3D" id="3.30.230.10">
    <property type="match status" value="1"/>
</dbReference>
<dbReference type="STRING" id="146817.SAMN04488502_101366"/>
<name>A0A1G9LJC4_9FIRM</name>
<dbReference type="InterPro" id="IPR006204">
    <property type="entry name" value="GHMP_kinase_N_dom"/>
</dbReference>
<gene>
    <name evidence="3" type="ORF">SAMN04488502_101366</name>
</gene>
<dbReference type="PIRSF" id="PIRSF033887">
    <property type="entry name" value="PduX"/>
    <property type="match status" value="1"/>
</dbReference>
<protein>
    <submittedName>
        <fullName evidence="3">Threonine kinase</fullName>
    </submittedName>
</protein>
<dbReference type="EMBL" id="FNHB01000001">
    <property type="protein sequence ID" value="SDL61933.1"/>
    <property type="molecule type" value="Genomic_DNA"/>
</dbReference>
<accession>A0A1G9LJC4</accession>
<dbReference type="Pfam" id="PF00288">
    <property type="entry name" value="GHMP_kinases_N"/>
    <property type="match status" value="1"/>
</dbReference>
<dbReference type="Proteomes" id="UP000214880">
    <property type="component" value="Unassembled WGS sequence"/>
</dbReference>
<feature type="domain" description="GHMP kinase N-terminal" evidence="2">
    <location>
        <begin position="59"/>
        <end position="119"/>
    </location>
</feature>
<organism evidence="3 4">
    <name type="scientific">Dendrosporobacter quercicolus</name>
    <dbReference type="NCBI Taxonomy" id="146817"/>
    <lineage>
        <taxon>Bacteria</taxon>
        <taxon>Bacillati</taxon>
        <taxon>Bacillota</taxon>
        <taxon>Negativicutes</taxon>
        <taxon>Selenomonadales</taxon>
        <taxon>Sporomusaceae</taxon>
        <taxon>Dendrosporobacter</taxon>
    </lineage>
</organism>
<dbReference type="GO" id="GO:0016301">
    <property type="term" value="F:kinase activity"/>
    <property type="evidence" value="ECO:0007669"/>
    <property type="project" value="UniProtKB-KW"/>
</dbReference>
<proteinExistence type="predicted"/>
<keyword evidence="4" id="KW-1185">Reference proteome</keyword>
<dbReference type="InterPro" id="IPR012363">
    <property type="entry name" value="PduX"/>
</dbReference>
<dbReference type="AlphaFoldDB" id="A0A1G9LJC4"/>
<dbReference type="GO" id="GO:0005524">
    <property type="term" value="F:ATP binding"/>
    <property type="evidence" value="ECO:0007669"/>
    <property type="project" value="InterPro"/>
</dbReference>
<reference evidence="3 4" key="1">
    <citation type="submission" date="2016-10" db="EMBL/GenBank/DDBJ databases">
        <authorList>
            <person name="de Groot N.N."/>
        </authorList>
    </citation>
    <scope>NUCLEOTIDE SEQUENCE [LARGE SCALE GENOMIC DNA]</scope>
    <source>
        <strain evidence="3 4">DSM 1736</strain>
    </source>
</reference>
<evidence type="ECO:0000259" key="2">
    <source>
        <dbReference type="Pfam" id="PF00288"/>
    </source>
</evidence>
<evidence type="ECO:0000256" key="1">
    <source>
        <dbReference type="ARBA" id="ARBA00022777"/>
    </source>
</evidence>